<feature type="transmembrane region" description="Helical" evidence="2">
    <location>
        <begin position="502"/>
        <end position="520"/>
    </location>
</feature>
<feature type="compositionally biased region" description="Pro residues" evidence="1">
    <location>
        <begin position="12"/>
        <end position="26"/>
    </location>
</feature>
<dbReference type="Pfam" id="PF24677">
    <property type="entry name" value="DUF7657"/>
    <property type="match status" value="1"/>
</dbReference>
<evidence type="ECO:0000256" key="2">
    <source>
        <dbReference type="SAM" id="Phobius"/>
    </source>
</evidence>
<name>A0A4Q2UJJ9_9BACT</name>
<evidence type="ECO:0008006" key="7">
    <source>
        <dbReference type="Google" id="ProtNLM"/>
    </source>
</evidence>
<feature type="transmembrane region" description="Helical" evidence="2">
    <location>
        <begin position="224"/>
        <end position="241"/>
    </location>
</feature>
<feature type="transmembrane region" description="Helical" evidence="2">
    <location>
        <begin position="199"/>
        <end position="218"/>
    </location>
</feature>
<reference evidence="5 6" key="1">
    <citation type="submission" date="2019-01" db="EMBL/GenBank/DDBJ databases">
        <title>Spirosoma flava sp. nov., a propanil-degrading bacterium isolated from herbicide-contaminated soil.</title>
        <authorList>
            <person name="Zhang L."/>
            <person name="Jiang J.-D."/>
        </authorList>
    </citation>
    <scope>NUCLEOTIDE SEQUENCE [LARGE SCALE GENOMIC DNA]</scope>
    <source>
        <strain evidence="5 6">TY50</strain>
    </source>
</reference>
<proteinExistence type="predicted"/>
<evidence type="ECO:0000313" key="5">
    <source>
        <dbReference type="EMBL" id="RYC67665.1"/>
    </source>
</evidence>
<keyword evidence="6" id="KW-1185">Reference proteome</keyword>
<dbReference type="InterPro" id="IPR056074">
    <property type="entry name" value="DUF7657"/>
</dbReference>
<accession>A0A4Q2UJJ9</accession>
<feature type="transmembrane region" description="Helical" evidence="2">
    <location>
        <begin position="442"/>
        <end position="462"/>
    </location>
</feature>
<dbReference type="RefSeq" id="WP_129604696.1">
    <property type="nucleotide sequence ID" value="NZ_SBLB01000007.1"/>
</dbReference>
<keyword evidence="2" id="KW-0812">Transmembrane</keyword>
<feature type="transmembrane region" description="Helical" evidence="2">
    <location>
        <begin position="171"/>
        <end position="192"/>
    </location>
</feature>
<feature type="transmembrane region" description="Helical" evidence="2">
    <location>
        <begin position="376"/>
        <end position="395"/>
    </location>
</feature>
<keyword evidence="2" id="KW-0472">Membrane</keyword>
<evidence type="ECO:0000256" key="1">
    <source>
        <dbReference type="SAM" id="MobiDB-lite"/>
    </source>
</evidence>
<feature type="transmembrane region" description="Helical" evidence="2">
    <location>
        <begin position="63"/>
        <end position="88"/>
    </location>
</feature>
<dbReference type="AlphaFoldDB" id="A0A4Q2UJJ9"/>
<dbReference type="InterPro" id="IPR056071">
    <property type="entry name" value="DUF7654"/>
</dbReference>
<evidence type="ECO:0000313" key="6">
    <source>
        <dbReference type="Proteomes" id="UP000290407"/>
    </source>
</evidence>
<protein>
    <recommendedName>
        <fullName evidence="7">Glycosyltransferase RgtA/B/C/D-like domain-containing protein</fullName>
    </recommendedName>
</protein>
<evidence type="ECO:0000259" key="4">
    <source>
        <dbReference type="Pfam" id="PF24677"/>
    </source>
</evidence>
<feature type="transmembrane region" description="Helical" evidence="2">
    <location>
        <begin position="273"/>
        <end position="291"/>
    </location>
</feature>
<feature type="domain" description="DUF7657" evidence="4">
    <location>
        <begin position="62"/>
        <end position="458"/>
    </location>
</feature>
<organism evidence="5 6">
    <name type="scientific">Spirosoma sordidisoli</name>
    <dbReference type="NCBI Taxonomy" id="2502893"/>
    <lineage>
        <taxon>Bacteria</taxon>
        <taxon>Pseudomonadati</taxon>
        <taxon>Bacteroidota</taxon>
        <taxon>Cytophagia</taxon>
        <taxon>Cytophagales</taxon>
        <taxon>Cytophagaceae</taxon>
        <taxon>Spirosoma</taxon>
    </lineage>
</organism>
<dbReference type="Proteomes" id="UP000290407">
    <property type="component" value="Unassembled WGS sequence"/>
</dbReference>
<feature type="region of interest" description="Disordered" evidence="1">
    <location>
        <begin position="1"/>
        <end position="32"/>
    </location>
</feature>
<feature type="domain" description="DUF7654" evidence="3">
    <location>
        <begin position="552"/>
        <end position="695"/>
    </location>
</feature>
<feature type="transmembrane region" description="Helical" evidence="2">
    <location>
        <begin position="469"/>
        <end position="490"/>
    </location>
</feature>
<sequence length="696" mass="78152">MSKKRKGSPGGPATPSPSRPAQPPSPVQSAGVRSELVGPAVAQALSDTSRPFELIRFDKRLKWYLGLCAALFVLITLAKIHPISLAMWNDLMPDGSNPKRGLISGQPRRIRMDDYAVGTPWILSQANKGFPTVNETIGGEHAPILVTPTHHFSEIFRPDHWGFFVLPIDQAYAWLYNSRAFMAIVGATLMLLLLTRNNFWLSIFGSIWLFYSSGTVSWSFIPAPLIAGTSFIFVATVYLLYGKNRTQVLVASVALAWLLMVYALILYPPYQVPLGYVLLFLLIGYFINNWDVKRLFSNWPVKLTGGLLSLAVLGLAFWAFYVDVKPTLNAIMNTVYPGKRSELGGTGFVANWFSEFFRWQIEDTKFPSNWLNHCELSHYITFAPLIIPLSLVAFAMSRKIDWTVLLLSVFVVIGYVWIEVGFPEWLAKLTLLNMSPTRRTQIPFGIGNVLLTVLYLHYLTTIDIKQNKVYTGAGIAAVLGFMIYAANLNVADSAGFFRLNQLIIPIVFFTVLGSLLLFTWQPAYRNLMFGAGILVFLLPNLRLNPVSKGLTPITDHVLYRTVQDIHKQDPAGKWAVFGGQFVSYLITATGVDLLSGVKYIPPRTTLKVLDPTMKRDSAYNRYAHTIYNSYIDGKDSVIIQNTFEDGYVVAMDPCSPRFKQLNVKYIVFDKQPQPVETRCMKLVTTLGSIQIYRINE</sequence>
<comment type="caution">
    <text evidence="5">The sequence shown here is derived from an EMBL/GenBank/DDBJ whole genome shotgun (WGS) entry which is preliminary data.</text>
</comment>
<keyword evidence="2" id="KW-1133">Transmembrane helix</keyword>
<dbReference type="EMBL" id="SBLB01000007">
    <property type="protein sequence ID" value="RYC67665.1"/>
    <property type="molecule type" value="Genomic_DNA"/>
</dbReference>
<dbReference type="Pfam" id="PF24672">
    <property type="entry name" value="DUF7654"/>
    <property type="match status" value="1"/>
</dbReference>
<gene>
    <name evidence="5" type="ORF">EQG79_23460</name>
</gene>
<feature type="transmembrane region" description="Helical" evidence="2">
    <location>
        <begin position="402"/>
        <end position="422"/>
    </location>
</feature>
<feature type="transmembrane region" description="Helical" evidence="2">
    <location>
        <begin position="303"/>
        <end position="322"/>
    </location>
</feature>
<feature type="transmembrane region" description="Helical" evidence="2">
    <location>
        <begin position="248"/>
        <end position="267"/>
    </location>
</feature>
<feature type="transmembrane region" description="Helical" evidence="2">
    <location>
        <begin position="527"/>
        <end position="543"/>
    </location>
</feature>
<evidence type="ECO:0000259" key="3">
    <source>
        <dbReference type="Pfam" id="PF24672"/>
    </source>
</evidence>